<dbReference type="Proteomes" id="UP000325313">
    <property type="component" value="Unassembled WGS sequence"/>
</dbReference>
<keyword evidence="3" id="KW-1185">Reference proteome</keyword>
<sequence length="65" mass="7281">MEESAGTPTDASADSYFRVHTADQEIFEPVMKLLYKICSQIDPLSFPPSTAEEIQPSERFKTVAE</sequence>
<protein>
    <submittedName>
        <fullName evidence="1">Uncharacterized protein</fullName>
    </submittedName>
</protein>
<evidence type="ECO:0000313" key="4">
    <source>
        <dbReference type="Proteomes" id="UP000325313"/>
    </source>
</evidence>
<dbReference type="EMBL" id="VDEP01000341">
    <property type="protein sequence ID" value="KAA1100286.1"/>
    <property type="molecule type" value="Genomic_DNA"/>
</dbReference>
<dbReference type="EMBL" id="VSWC01000066">
    <property type="protein sequence ID" value="KAA1098447.1"/>
    <property type="molecule type" value="Genomic_DNA"/>
</dbReference>
<dbReference type="AlphaFoldDB" id="A0A5B0PA25"/>
<dbReference type="Proteomes" id="UP000324748">
    <property type="component" value="Unassembled WGS sequence"/>
</dbReference>
<proteinExistence type="predicted"/>
<reference evidence="3 4" key="1">
    <citation type="submission" date="2019-05" db="EMBL/GenBank/DDBJ databases">
        <title>Emergence of the Ug99 lineage of the wheat stem rust pathogen through somatic hybridization.</title>
        <authorList>
            <person name="Li F."/>
            <person name="Upadhyaya N.M."/>
            <person name="Sperschneider J."/>
            <person name="Matny O."/>
            <person name="Nguyen-Phuc H."/>
            <person name="Mago R."/>
            <person name="Raley C."/>
            <person name="Miller M.E."/>
            <person name="Silverstein K.A.T."/>
            <person name="Henningsen E."/>
            <person name="Hirsch C.D."/>
            <person name="Visser B."/>
            <person name="Pretorius Z.A."/>
            <person name="Steffenson B.J."/>
            <person name="Schwessinger B."/>
            <person name="Dodds P.N."/>
            <person name="Figueroa M."/>
        </authorList>
    </citation>
    <scope>NUCLEOTIDE SEQUENCE [LARGE SCALE GENOMIC DNA]</scope>
    <source>
        <strain evidence="1">21-0</strain>
        <strain evidence="2 4">Ug99</strain>
    </source>
</reference>
<comment type="caution">
    <text evidence="1">The sequence shown here is derived from an EMBL/GenBank/DDBJ whole genome shotgun (WGS) entry which is preliminary data.</text>
</comment>
<evidence type="ECO:0000313" key="3">
    <source>
        <dbReference type="Proteomes" id="UP000324748"/>
    </source>
</evidence>
<organism evidence="1 3">
    <name type="scientific">Puccinia graminis f. sp. tritici</name>
    <dbReference type="NCBI Taxonomy" id="56615"/>
    <lineage>
        <taxon>Eukaryota</taxon>
        <taxon>Fungi</taxon>
        <taxon>Dikarya</taxon>
        <taxon>Basidiomycota</taxon>
        <taxon>Pucciniomycotina</taxon>
        <taxon>Pucciniomycetes</taxon>
        <taxon>Pucciniales</taxon>
        <taxon>Pucciniaceae</taxon>
        <taxon>Puccinia</taxon>
    </lineage>
</organism>
<evidence type="ECO:0000313" key="2">
    <source>
        <dbReference type="EMBL" id="KAA1100286.1"/>
    </source>
</evidence>
<gene>
    <name evidence="1" type="ORF">PGT21_035338</name>
    <name evidence="2" type="ORF">PGTUg99_007900</name>
</gene>
<evidence type="ECO:0000313" key="1">
    <source>
        <dbReference type="EMBL" id="KAA1098447.1"/>
    </source>
</evidence>
<name>A0A5B0PA25_PUCGR</name>
<accession>A0A5B0PA25</accession>